<feature type="transmembrane region" description="Helical" evidence="9">
    <location>
        <begin position="246"/>
        <end position="267"/>
    </location>
</feature>
<dbReference type="RefSeq" id="WP_161765281.1">
    <property type="nucleotide sequence ID" value="NZ_JAAATW010000001.1"/>
</dbReference>
<gene>
    <name evidence="10" type="ORF">GU920_01865</name>
</gene>
<evidence type="ECO:0000256" key="4">
    <source>
        <dbReference type="ARBA" id="ARBA00022475"/>
    </source>
</evidence>
<dbReference type="PANTHER" id="PTHR30477:SF8">
    <property type="entry name" value="METAL TRANSPORT SYSTEM MEMBRANE PROTEIN CT_070-RELATED"/>
    <property type="match status" value="1"/>
</dbReference>
<feature type="transmembrane region" description="Helical" evidence="9">
    <location>
        <begin position="159"/>
        <end position="177"/>
    </location>
</feature>
<keyword evidence="5 8" id="KW-0812">Transmembrane</keyword>
<evidence type="ECO:0000256" key="5">
    <source>
        <dbReference type="ARBA" id="ARBA00022692"/>
    </source>
</evidence>
<evidence type="ECO:0000256" key="9">
    <source>
        <dbReference type="SAM" id="Phobius"/>
    </source>
</evidence>
<evidence type="ECO:0000256" key="1">
    <source>
        <dbReference type="ARBA" id="ARBA00004651"/>
    </source>
</evidence>
<accession>A0ABW9Y1A9</accession>
<feature type="transmembrane region" description="Helical" evidence="9">
    <location>
        <begin position="12"/>
        <end position="33"/>
    </location>
</feature>
<protein>
    <submittedName>
        <fullName evidence="10">Metal ABC transporter permease</fullName>
    </submittedName>
</protein>
<feature type="transmembrane region" description="Helical" evidence="9">
    <location>
        <begin position="94"/>
        <end position="112"/>
    </location>
</feature>
<comment type="caution">
    <text evidence="10">The sequence shown here is derived from an EMBL/GenBank/DDBJ whole genome shotgun (WGS) entry which is preliminary data.</text>
</comment>
<dbReference type="PANTHER" id="PTHR30477">
    <property type="entry name" value="ABC-TRANSPORTER METAL-BINDING PROTEIN"/>
    <property type="match status" value="1"/>
</dbReference>
<dbReference type="InterPro" id="IPR037294">
    <property type="entry name" value="ABC_BtuC-like"/>
</dbReference>
<keyword evidence="7 9" id="KW-0472">Membrane</keyword>
<dbReference type="Proteomes" id="UP001517376">
    <property type="component" value="Unassembled WGS sequence"/>
</dbReference>
<organism evidence="10 11">
    <name type="scientific">Paragemmobacter ruber</name>
    <dbReference type="NCBI Taxonomy" id="1985673"/>
    <lineage>
        <taxon>Bacteria</taxon>
        <taxon>Pseudomonadati</taxon>
        <taxon>Pseudomonadota</taxon>
        <taxon>Alphaproteobacteria</taxon>
        <taxon>Rhodobacterales</taxon>
        <taxon>Paracoccaceae</taxon>
        <taxon>Paragemmobacter</taxon>
    </lineage>
</organism>
<comment type="subcellular location">
    <subcellularLocation>
        <location evidence="1 8">Cell membrane</location>
        <topology evidence="1 8">Multi-pass membrane protein</topology>
    </subcellularLocation>
</comment>
<proteinExistence type="inferred from homology"/>
<comment type="similarity">
    <text evidence="2 8">Belongs to the ABC-3 integral membrane protein family.</text>
</comment>
<dbReference type="Gene3D" id="1.10.3470.10">
    <property type="entry name" value="ABC transporter involved in vitamin B12 uptake, BtuC"/>
    <property type="match status" value="1"/>
</dbReference>
<feature type="transmembrane region" description="Helical" evidence="9">
    <location>
        <begin position="273"/>
        <end position="298"/>
    </location>
</feature>
<reference evidence="11" key="1">
    <citation type="submission" date="2020-01" db="EMBL/GenBank/DDBJ databases">
        <title>Sphingomonas sp. strain CSW-10.</title>
        <authorList>
            <person name="Chen W.-M."/>
        </authorList>
    </citation>
    <scope>NUCLEOTIDE SEQUENCE [LARGE SCALE GENOMIC DNA]</scope>
    <source>
        <strain evidence="11">CCP-1</strain>
    </source>
</reference>
<evidence type="ECO:0000256" key="2">
    <source>
        <dbReference type="ARBA" id="ARBA00008034"/>
    </source>
</evidence>
<dbReference type="SUPFAM" id="SSF81345">
    <property type="entry name" value="ABC transporter involved in vitamin B12 uptake, BtuC"/>
    <property type="match status" value="1"/>
</dbReference>
<evidence type="ECO:0000256" key="8">
    <source>
        <dbReference type="RuleBase" id="RU003943"/>
    </source>
</evidence>
<dbReference type="Pfam" id="PF00950">
    <property type="entry name" value="ABC-3"/>
    <property type="match status" value="2"/>
</dbReference>
<evidence type="ECO:0000256" key="3">
    <source>
        <dbReference type="ARBA" id="ARBA00022448"/>
    </source>
</evidence>
<keyword evidence="3 8" id="KW-0813">Transport</keyword>
<keyword evidence="6 9" id="KW-1133">Transmembrane helix</keyword>
<dbReference type="EMBL" id="JAAATW010000001">
    <property type="protein sequence ID" value="NBE06264.1"/>
    <property type="molecule type" value="Genomic_DNA"/>
</dbReference>
<feature type="transmembrane region" description="Helical" evidence="9">
    <location>
        <begin position="40"/>
        <end position="59"/>
    </location>
</feature>
<feature type="transmembrane region" description="Helical" evidence="9">
    <location>
        <begin position="198"/>
        <end position="216"/>
    </location>
</feature>
<keyword evidence="11" id="KW-1185">Reference proteome</keyword>
<evidence type="ECO:0000313" key="10">
    <source>
        <dbReference type="EMBL" id="NBE06264.1"/>
    </source>
</evidence>
<keyword evidence="4" id="KW-1003">Cell membrane</keyword>
<evidence type="ECO:0000256" key="7">
    <source>
        <dbReference type="ARBA" id="ARBA00023136"/>
    </source>
</evidence>
<evidence type="ECO:0000256" key="6">
    <source>
        <dbReference type="ARBA" id="ARBA00022989"/>
    </source>
</evidence>
<name>A0ABW9Y1A9_9RHOB</name>
<sequence>MTFGAEFVALTLPPMVIAMLAAMACAAPGNFLLLRRQAMLGDAMSHVVLPGIVAAFLLTGSAAQPVMLMGALAAAALSAALIEVLRRITGAEPGAAMGATFTALFASGVLLLESSGAGGIHLDVEHALYGSLEALIWIDATGWASLTDPAALATLPPELPALALATLVILTALALVWRPLTIATFDEGFATSIGLPTRLISAALTGLAALAAVAAFSAVGSILTIAMLICPAATARLLTDRLSHQMALSLLIAAAAAGLGTLIAGYLPPALGLSFSVSAAGSVATLSGLFLGLAACFGPRRHSRAASR</sequence>
<dbReference type="InterPro" id="IPR001626">
    <property type="entry name" value="ABC_TroCD"/>
</dbReference>
<evidence type="ECO:0000313" key="11">
    <source>
        <dbReference type="Proteomes" id="UP001517376"/>
    </source>
</evidence>